<gene>
    <name evidence="7" type="ORF">N0F65_005777</name>
</gene>
<evidence type="ECO:0000256" key="3">
    <source>
        <dbReference type="ARBA" id="ARBA00022833"/>
    </source>
</evidence>
<dbReference type="Proteomes" id="UP001146120">
    <property type="component" value="Unassembled WGS sequence"/>
</dbReference>
<dbReference type="Gene3D" id="3.30.450.40">
    <property type="match status" value="1"/>
</dbReference>
<dbReference type="InterPro" id="IPR013083">
    <property type="entry name" value="Znf_RING/FYVE/PHD"/>
</dbReference>
<dbReference type="Pfam" id="PF01590">
    <property type="entry name" value="GAF"/>
    <property type="match status" value="1"/>
</dbReference>
<evidence type="ECO:0000256" key="5">
    <source>
        <dbReference type="SAM" id="MobiDB-lite"/>
    </source>
</evidence>
<feature type="domain" description="FYVE-type" evidence="6">
    <location>
        <begin position="309"/>
        <end position="368"/>
    </location>
</feature>
<dbReference type="EMBL" id="DAKRPA010000156">
    <property type="protein sequence ID" value="DAZ96779.1"/>
    <property type="molecule type" value="Genomic_DNA"/>
</dbReference>
<dbReference type="Gene3D" id="3.30.40.10">
    <property type="entry name" value="Zinc/RING finger domain, C3HC4 (zinc finger)"/>
    <property type="match status" value="1"/>
</dbReference>
<dbReference type="GO" id="GO:0008270">
    <property type="term" value="F:zinc ion binding"/>
    <property type="evidence" value="ECO:0007669"/>
    <property type="project" value="UniProtKB-KW"/>
</dbReference>
<evidence type="ECO:0000259" key="6">
    <source>
        <dbReference type="PROSITE" id="PS50178"/>
    </source>
</evidence>
<dbReference type="PANTHER" id="PTHR43102">
    <property type="entry name" value="SLR1143 PROTEIN"/>
    <property type="match status" value="1"/>
</dbReference>
<reference evidence="7" key="1">
    <citation type="submission" date="2022-11" db="EMBL/GenBank/DDBJ databases">
        <authorList>
            <person name="Morgan W.R."/>
            <person name="Tartar A."/>
        </authorList>
    </citation>
    <scope>NUCLEOTIDE SEQUENCE</scope>
    <source>
        <strain evidence="7">ARSEF 373</strain>
    </source>
</reference>
<feature type="compositionally biased region" description="Low complexity" evidence="5">
    <location>
        <begin position="1"/>
        <end position="12"/>
    </location>
</feature>
<evidence type="ECO:0000256" key="4">
    <source>
        <dbReference type="PROSITE-ProRule" id="PRU00091"/>
    </source>
</evidence>
<dbReference type="InterPro" id="IPR023393">
    <property type="entry name" value="START-like_dom_sf"/>
</dbReference>
<evidence type="ECO:0000256" key="1">
    <source>
        <dbReference type="ARBA" id="ARBA00022723"/>
    </source>
</evidence>
<dbReference type="InterPro" id="IPR017455">
    <property type="entry name" value="Znf_FYVE-rel"/>
</dbReference>
<dbReference type="SUPFAM" id="SSF57903">
    <property type="entry name" value="FYVE/PHD zinc finger"/>
    <property type="match status" value="1"/>
</dbReference>
<sequence>MSTSSSSSSAASNAGPGYGDRVAKQYKVKENLTAELETTLTDLGAQKVRKLIRLVSEGDAADEHGGGTTLGSSHAMMKLMQEKENYRIYELKDEKEQLLVMKGVLLLQSSSCDEVMELVSGRHSQDVFDFYQDMFGSQFEDGRILLHRSSPTSRASSASSSRSLPPASPVTSLSFHWLALKDTSVHLPSREFFFMRYNQATMNEDPASSNRVAYGASVWESVEMPTCTPLFSSSVMKRGSLKNCGFVVESSDETEATRVTFFITAPLNNDTLQNDRAFLLKAAACVRMIPTAIVNYRIRMNLFKDKSEWDARDACGLCTTSFSLFRRQHHCRMCGVSICSRCSNNVRDSRGKNPNGVRVCLSCLNGEDTSALWSQSIGRKMKHGSVSSSRDSCASKDSWSTNSMERSRVSYQSSESFSSAARTSAMEDLLEGDTFNILKVSTNGKSSTSEIDEDDVFENTPFDYLLTFKKGNPWPDAPVPALEQERLKRIQTLNLSKQYADKNLKELLEFARTSISCPVAAVGVISASTSLLVTAIGLNGDQLPRDMALESHTIMSNRPLVVLDTEGDDRFAMNPLVSSLRIRFYIGIPLVSKEGIVVGSLSLGDTAARDRVSGSDVRSLQRIAQRIMDKMDNHVDDTETRPNSAPKPINGMLLI</sequence>
<keyword evidence="1" id="KW-0479">Metal-binding</keyword>
<dbReference type="PANTHER" id="PTHR43102:SF2">
    <property type="entry name" value="GAF DOMAIN-CONTAINING PROTEIN"/>
    <property type="match status" value="1"/>
</dbReference>
<organism evidence="7 8">
    <name type="scientific">Lagenidium giganteum</name>
    <dbReference type="NCBI Taxonomy" id="4803"/>
    <lineage>
        <taxon>Eukaryota</taxon>
        <taxon>Sar</taxon>
        <taxon>Stramenopiles</taxon>
        <taxon>Oomycota</taxon>
        <taxon>Peronosporomycetes</taxon>
        <taxon>Pythiales</taxon>
        <taxon>Pythiaceae</taxon>
    </lineage>
</organism>
<dbReference type="SMART" id="SM00065">
    <property type="entry name" value="GAF"/>
    <property type="match status" value="1"/>
</dbReference>
<feature type="region of interest" description="Disordered" evidence="5">
    <location>
        <begin position="634"/>
        <end position="655"/>
    </location>
</feature>
<dbReference type="InterPro" id="IPR011011">
    <property type="entry name" value="Znf_FYVE_PHD"/>
</dbReference>
<keyword evidence="8" id="KW-1185">Reference proteome</keyword>
<proteinExistence type="predicted"/>
<dbReference type="Gene3D" id="3.30.530.20">
    <property type="match status" value="1"/>
</dbReference>
<dbReference type="InterPro" id="IPR000306">
    <property type="entry name" value="Znf_FYVE"/>
</dbReference>
<evidence type="ECO:0000313" key="8">
    <source>
        <dbReference type="Proteomes" id="UP001146120"/>
    </source>
</evidence>
<keyword evidence="3" id="KW-0862">Zinc</keyword>
<dbReference type="Pfam" id="PF01363">
    <property type="entry name" value="FYVE"/>
    <property type="match status" value="1"/>
</dbReference>
<dbReference type="PROSITE" id="PS50178">
    <property type="entry name" value="ZF_FYVE"/>
    <property type="match status" value="1"/>
</dbReference>
<evidence type="ECO:0000313" key="7">
    <source>
        <dbReference type="EMBL" id="DAZ96779.1"/>
    </source>
</evidence>
<dbReference type="InterPro" id="IPR003018">
    <property type="entry name" value="GAF"/>
</dbReference>
<protein>
    <recommendedName>
        <fullName evidence="6">FYVE-type domain-containing protein</fullName>
    </recommendedName>
</protein>
<keyword evidence="2 4" id="KW-0863">Zinc-finger</keyword>
<dbReference type="InterPro" id="IPR029016">
    <property type="entry name" value="GAF-like_dom_sf"/>
</dbReference>
<dbReference type="CDD" id="cd00065">
    <property type="entry name" value="FYVE_like_SF"/>
    <property type="match status" value="1"/>
</dbReference>
<dbReference type="AlphaFoldDB" id="A0AAV2YW18"/>
<feature type="region of interest" description="Disordered" evidence="5">
    <location>
        <begin position="1"/>
        <end position="20"/>
    </location>
</feature>
<accession>A0AAV2YW18</accession>
<evidence type="ECO:0000256" key="2">
    <source>
        <dbReference type="ARBA" id="ARBA00022771"/>
    </source>
</evidence>
<comment type="caution">
    <text evidence="7">The sequence shown here is derived from an EMBL/GenBank/DDBJ whole genome shotgun (WGS) entry which is preliminary data.</text>
</comment>
<name>A0AAV2YW18_9STRA</name>
<dbReference type="SMART" id="SM00064">
    <property type="entry name" value="FYVE"/>
    <property type="match status" value="1"/>
</dbReference>
<reference evidence="7" key="2">
    <citation type="journal article" date="2023" name="Microbiol Resour">
        <title>Decontamination and Annotation of the Draft Genome Sequence of the Oomycete Lagenidium giganteum ARSEF 373.</title>
        <authorList>
            <person name="Morgan W.R."/>
            <person name="Tartar A."/>
        </authorList>
    </citation>
    <scope>NUCLEOTIDE SEQUENCE</scope>
    <source>
        <strain evidence="7">ARSEF 373</strain>
    </source>
</reference>
<dbReference type="SUPFAM" id="SSF55781">
    <property type="entry name" value="GAF domain-like"/>
    <property type="match status" value="1"/>
</dbReference>